<dbReference type="GO" id="GO:0000155">
    <property type="term" value="F:phosphorelay sensor kinase activity"/>
    <property type="evidence" value="ECO:0007669"/>
    <property type="project" value="InterPro"/>
</dbReference>
<evidence type="ECO:0000259" key="9">
    <source>
        <dbReference type="PROSITE" id="PS50109"/>
    </source>
</evidence>
<evidence type="ECO:0000313" key="11">
    <source>
        <dbReference type="Proteomes" id="UP000673975"/>
    </source>
</evidence>
<dbReference type="SUPFAM" id="SSF55874">
    <property type="entry name" value="ATPase domain of HSP90 chaperone/DNA topoisomerase II/histidine kinase"/>
    <property type="match status" value="1"/>
</dbReference>
<dbReference type="Pfam" id="PF02518">
    <property type="entry name" value="HATPase_c"/>
    <property type="match status" value="1"/>
</dbReference>
<dbReference type="SMART" id="SM00388">
    <property type="entry name" value="HisKA"/>
    <property type="match status" value="1"/>
</dbReference>
<dbReference type="InterPro" id="IPR004358">
    <property type="entry name" value="Sig_transdc_His_kin-like_C"/>
</dbReference>
<dbReference type="FunFam" id="1.10.287.130:FF:000001">
    <property type="entry name" value="Two-component sensor histidine kinase"/>
    <property type="match status" value="1"/>
</dbReference>
<dbReference type="PROSITE" id="PS50109">
    <property type="entry name" value="HIS_KIN"/>
    <property type="match status" value="1"/>
</dbReference>
<keyword evidence="6" id="KW-0902">Two-component regulatory system</keyword>
<keyword evidence="7 8" id="KW-0472">Membrane</keyword>
<dbReference type="GO" id="GO:0005886">
    <property type="term" value="C:plasma membrane"/>
    <property type="evidence" value="ECO:0007669"/>
    <property type="project" value="TreeGrafter"/>
</dbReference>
<keyword evidence="3" id="KW-0597">Phosphoprotein</keyword>
<feature type="domain" description="Histidine kinase" evidence="9">
    <location>
        <begin position="131"/>
        <end position="352"/>
    </location>
</feature>
<organism evidence="10 11">
    <name type="scientific">Natronogracilivirga saccharolytica</name>
    <dbReference type="NCBI Taxonomy" id="2812953"/>
    <lineage>
        <taxon>Bacteria</taxon>
        <taxon>Pseudomonadati</taxon>
        <taxon>Balneolota</taxon>
        <taxon>Balneolia</taxon>
        <taxon>Balneolales</taxon>
        <taxon>Cyclonatronaceae</taxon>
        <taxon>Natronogracilivirga</taxon>
    </lineage>
</organism>
<feature type="transmembrane region" description="Helical" evidence="8">
    <location>
        <begin position="12"/>
        <end position="34"/>
    </location>
</feature>
<dbReference type="SMART" id="SM00387">
    <property type="entry name" value="HATPase_c"/>
    <property type="match status" value="1"/>
</dbReference>
<evidence type="ECO:0000256" key="7">
    <source>
        <dbReference type="ARBA" id="ARBA00023136"/>
    </source>
</evidence>
<dbReference type="InterPro" id="IPR003661">
    <property type="entry name" value="HisK_dim/P_dom"/>
</dbReference>
<dbReference type="InterPro" id="IPR005467">
    <property type="entry name" value="His_kinase_dom"/>
</dbReference>
<dbReference type="CDD" id="cd00082">
    <property type="entry name" value="HisKA"/>
    <property type="match status" value="1"/>
</dbReference>
<dbReference type="Proteomes" id="UP000673975">
    <property type="component" value="Unassembled WGS sequence"/>
</dbReference>
<dbReference type="SUPFAM" id="SSF47384">
    <property type="entry name" value="Homodimeric domain of signal transducing histidine kinase"/>
    <property type="match status" value="1"/>
</dbReference>
<dbReference type="GO" id="GO:0004721">
    <property type="term" value="F:phosphoprotein phosphatase activity"/>
    <property type="evidence" value="ECO:0007669"/>
    <property type="project" value="TreeGrafter"/>
</dbReference>
<keyword evidence="11" id="KW-1185">Reference proteome</keyword>
<protein>
    <recommendedName>
        <fullName evidence="2">histidine kinase</fullName>
        <ecNumber evidence="2">2.7.13.3</ecNumber>
    </recommendedName>
</protein>
<dbReference type="RefSeq" id="WP_210510180.1">
    <property type="nucleotide sequence ID" value="NZ_JAFIDN010000002.1"/>
</dbReference>
<dbReference type="EMBL" id="JAFIDN010000002">
    <property type="protein sequence ID" value="MBP3191559.1"/>
    <property type="molecule type" value="Genomic_DNA"/>
</dbReference>
<keyword evidence="4" id="KW-0808">Transferase</keyword>
<dbReference type="InterPro" id="IPR050351">
    <property type="entry name" value="BphY/WalK/GraS-like"/>
</dbReference>
<proteinExistence type="predicted"/>
<dbReference type="PANTHER" id="PTHR45453:SF1">
    <property type="entry name" value="PHOSPHATE REGULON SENSOR PROTEIN PHOR"/>
    <property type="match status" value="1"/>
</dbReference>
<dbReference type="PANTHER" id="PTHR45453">
    <property type="entry name" value="PHOSPHATE REGULON SENSOR PROTEIN PHOR"/>
    <property type="match status" value="1"/>
</dbReference>
<dbReference type="Gene3D" id="3.30.565.10">
    <property type="entry name" value="Histidine kinase-like ATPase, C-terminal domain"/>
    <property type="match status" value="1"/>
</dbReference>
<comment type="caution">
    <text evidence="10">The sequence shown here is derived from an EMBL/GenBank/DDBJ whole genome shotgun (WGS) entry which is preliminary data.</text>
</comment>
<dbReference type="Pfam" id="PF00512">
    <property type="entry name" value="HisKA"/>
    <property type="match status" value="1"/>
</dbReference>
<dbReference type="Gene3D" id="1.10.287.130">
    <property type="match status" value="1"/>
</dbReference>
<dbReference type="InterPro" id="IPR036097">
    <property type="entry name" value="HisK_dim/P_sf"/>
</dbReference>
<dbReference type="InterPro" id="IPR003594">
    <property type="entry name" value="HATPase_dom"/>
</dbReference>
<dbReference type="InterPro" id="IPR036890">
    <property type="entry name" value="HATPase_C_sf"/>
</dbReference>
<evidence type="ECO:0000313" key="10">
    <source>
        <dbReference type="EMBL" id="MBP3191559.1"/>
    </source>
</evidence>
<dbReference type="PRINTS" id="PR00344">
    <property type="entry name" value="BCTRLSENSOR"/>
</dbReference>
<evidence type="ECO:0000256" key="5">
    <source>
        <dbReference type="ARBA" id="ARBA00022777"/>
    </source>
</evidence>
<dbReference type="AlphaFoldDB" id="A0A8J7UVV5"/>
<dbReference type="EC" id="2.7.13.3" evidence="2"/>
<evidence type="ECO:0000256" key="6">
    <source>
        <dbReference type="ARBA" id="ARBA00023012"/>
    </source>
</evidence>
<name>A0A8J7UVV5_9BACT</name>
<evidence type="ECO:0000256" key="3">
    <source>
        <dbReference type="ARBA" id="ARBA00022553"/>
    </source>
</evidence>
<evidence type="ECO:0000256" key="1">
    <source>
        <dbReference type="ARBA" id="ARBA00000085"/>
    </source>
</evidence>
<keyword evidence="8" id="KW-1133">Transmembrane helix</keyword>
<feature type="transmembrane region" description="Helical" evidence="8">
    <location>
        <begin position="40"/>
        <end position="63"/>
    </location>
</feature>
<accession>A0A8J7UVV5</accession>
<evidence type="ECO:0000256" key="2">
    <source>
        <dbReference type="ARBA" id="ARBA00012438"/>
    </source>
</evidence>
<keyword evidence="5" id="KW-0418">Kinase</keyword>
<gene>
    <name evidence="10" type="ORF">NATSA_02665</name>
</gene>
<comment type="catalytic activity">
    <reaction evidence="1">
        <text>ATP + protein L-histidine = ADP + protein N-phospho-L-histidine.</text>
        <dbReference type="EC" id="2.7.13.3"/>
    </reaction>
</comment>
<sequence>MSTVSRYVFRLGLRLAVLSASALFLISAPLYYVFSNDVGVSLLFGISIGLISFIAVYFCSYYLMFSRLSGIQKVVAATPRTSISFSDSKSSGSNDELDRILELSKESKKLVRDHFRNMDETDHYRKEFIGDISHELKTPIFSVQGYLETLSQGALDDPKVNKLFLTKAMNNVDRLISLTNDLMEITKIETGELKPELQIIALNNIINDVIDSLNYKAEQAQITIRFQPKEVNSFAFADRNQIRQVLINLVENAIKYNKPEGRIYIGTTIEKSDPEHVLVSVKDTGIGIEPENLKRVTERFYRVDKSRSRDQGGTGLGLAIVKHILESHNSQLQIKSKPGSGSQFSFKLKLADHYSDHISA</sequence>
<dbReference type="GO" id="GO:0016036">
    <property type="term" value="P:cellular response to phosphate starvation"/>
    <property type="evidence" value="ECO:0007669"/>
    <property type="project" value="TreeGrafter"/>
</dbReference>
<dbReference type="FunFam" id="3.30.565.10:FF:000006">
    <property type="entry name" value="Sensor histidine kinase WalK"/>
    <property type="match status" value="1"/>
</dbReference>
<evidence type="ECO:0000256" key="4">
    <source>
        <dbReference type="ARBA" id="ARBA00022679"/>
    </source>
</evidence>
<keyword evidence="8" id="KW-0812">Transmembrane</keyword>
<reference evidence="10" key="1">
    <citation type="submission" date="2021-02" db="EMBL/GenBank/DDBJ databases">
        <title>Natronogracilivirga saccharolytica gen. nov. sp. nov. a new anaerobic, haloalkiliphilic carbohydrate-fermenting bacterium from soda lake and proposing of Cyclonatronumiaceae fam. nov. in the phylum Balneolaeota.</title>
        <authorList>
            <person name="Zhilina T.N."/>
            <person name="Sorokin D.Y."/>
            <person name="Zavarzina D.G."/>
            <person name="Toshchakov S.V."/>
            <person name="Kublanov I.V."/>
        </authorList>
    </citation>
    <scope>NUCLEOTIDE SEQUENCE</scope>
    <source>
        <strain evidence="10">Z-1702</strain>
    </source>
</reference>
<evidence type="ECO:0000256" key="8">
    <source>
        <dbReference type="SAM" id="Phobius"/>
    </source>
</evidence>